<evidence type="ECO:0000256" key="1">
    <source>
        <dbReference type="SAM" id="MobiDB-lite"/>
    </source>
</evidence>
<reference evidence="2" key="1">
    <citation type="journal article" date="2023" name="G3 (Bethesda)">
        <title>Whole genome assembly and annotation of the endangered Caribbean coral Acropora cervicornis.</title>
        <authorList>
            <person name="Selwyn J.D."/>
            <person name="Vollmer S.V."/>
        </authorList>
    </citation>
    <scope>NUCLEOTIDE SEQUENCE</scope>
    <source>
        <strain evidence="2">K2</strain>
    </source>
</reference>
<gene>
    <name evidence="2" type="ORF">P5673_019955</name>
</gene>
<comment type="caution">
    <text evidence="2">The sequence shown here is derived from an EMBL/GenBank/DDBJ whole genome shotgun (WGS) entry which is preliminary data.</text>
</comment>
<sequence length="293" mass="32281">MVGSVAVSQNCPNEAVRIKCDAAAQGVTDLKSVDWRVRFNHRSTAGQWLTLVTCNPAGGLNCLVTPNPEKPHGIKVLRIETDTLVIKRTSLEASFQDMEFMCIVRQSRSLPTPSRVVPIDLSVECIWSHVDAVVNLTNHFMKILPLKTVDKVVLFDSSKANAIRIGVCHLHLGCKCNLSKRVDQRSALADRLQERQCSILFSPVRDSDEGLGMRVKGNIPEKMDLKNSQVAVKLATEKRVGKSTEGGTDSKRGQKAEKLHRTRELVAQILRMSRELNHLVNAAGNVSSAVNAN</sequence>
<evidence type="ECO:0000313" key="2">
    <source>
        <dbReference type="EMBL" id="KAK2557603.1"/>
    </source>
</evidence>
<dbReference type="AlphaFoldDB" id="A0AAD9QA85"/>
<proteinExistence type="predicted"/>
<protein>
    <submittedName>
        <fullName evidence="2">Uncharacterized protein</fullName>
    </submittedName>
</protein>
<organism evidence="2 3">
    <name type="scientific">Acropora cervicornis</name>
    <name type="common">Staghorn coral</name>
    <dbReference type="NCBI Taxonomy" id="6130"/>
    <lineage>
        <taxon>Eukaryota</taxon>
        <taxon>Metazoa</taxon>
        <taxon>Cnidaria</taxon>
        <taxon>Anthozoa</taxon>
        <taxon>Hexacorallia</taxon>
        <taxon>Scleractinia</taxon>
        <taxon>Astrocoeniina</taxon>
        <taxon>Acroporidae</taxon>
        <taxon>Acropora</taxon>
    </lineage>
</organism>
<evidence type="ECO:0000313" key="3">
    <source>
        <dbReference type="Proteomes" id="UP001249851"/>
    </source>
</evidence>
<dbReference type="EMBL" id="JARQWQ010000048">
    <property type="protein sequence ID" value="KAK2557603.1"/>
    <property type="molecule type" value="Genomic_DNA"/>
</dbReference>
<accession>A0AAD9QA85</accession>
<keyword evidence="3" id="KW-1185">Reference proteome</keyword>
<feature type="region of interest" description="Disordered" evidence="1">
    <location>
        <begin position="238"/>
        <end position="260"/>
    </location>
</feature>
<reference evidence="2" key="2">
    <citation type="journal article" date="2023" name="Science">
        <title>Genomic signatures of disease resistance in endangered staghorn corals.</title>
        <authorList>
            <person name="Vollmer S.V."/>
            <person name="Selwyn J.D."/>
            <person name="Despard B.A."/>
            <person name="Roesel C.L."/>
        </authorList>
    </citation>
    <scope>NUCLEOTIDE SEQUENCE</scope>
    <source>
        <strain evidence="2">K2</strain>
    </source>
</reference>
<name>A0AAD9QA85_ACRCE</name>
<dbReference type="Proteomes" id="UP001249851">
    <property type="component" value="Unassembled WGS sequence"/>
</dbReference>